<evidence type="ECO:0000313" key="4">
    <source>
        <dbReference type="Proteomes" id="UP000826573"/>
    </source>
</evidence>
<dbReference type="AlphaFoldDB" id="A0A9P8HJB7"/>
<dbReference type="EMBL" id="JAIMJC010000004">
    <property type="protein sequence ID" value="KAH0525927.1"/>
    <property type="molecule type" value="Genomic_DNA"/>
</dbReference>
<dbReference type="InterPro" id="IPR021858">
    <property type="entry name" value="Fun_TF"/>
</dbReference>
<dbReference type="Proteomes" id="UP000826573">
    <property type="component" value="Unassembled WGS sequence"/>
</dbReference>
<protein>
    <submittedName>
        <fullName evidence="3">Uncharacterized protein</fullName>
    </submittedName>
</protein>
<evidence type="ECO:0000313" key="3">
    <source>
        <dbReference type="EMBL" id="KAH0525927.1"/>
    </source>
</evidence>
<name>A0A9P8HJB7_9HYPO</name>
<evidence type="ECO:0000256" key="2">
    <source>
        <dbReference type="SAM" id="MobiDB-lite"/>
    </source>
</evidence>
<feature type="compositionally biased region" description="Polar residues" evidence="2">
    <location>
        <begin position="36"/>
        <end position="46"/>
    </location>
</feature>
<keyword evidence="1" id="KW-0539">Nucleus</keyword>
<comment type="caution">
    <text evidence="3">The sequence shown here is derived from an EMBL/GenBank/DDBJ whole genome shotgun (WGS) entry which is preliminary data.</text>
</comment>
<sequence length="317" mass="35478">MKAGSSRTAKEPQLKTRIRRWRRYQPPTIECGNDSVAETTSSGQSNRRVRKRIGLEFINTAHPHDATSSTAISSIRSHAARNIHASHRASASHSKGSGKGRRTQMDTNEASPLSIYWPVHLMVPVYSGLLHCFARPMTKFEHFLLDYYAASVIPDAHLWCHHGDEEPLFIEGVRLYWLPFVVTDSGLLAGIFLSSCRNLALCEHQPHANHEYSQLAMMYKLECIRSVNEAIAAEGPTITETTIAKTLLLCADEFMCDDLNASALHFEGMNNMIKLKGGLSNVGVNGFLRKALKWCNLENILKISLPNYNLKSTRDTI</sequence>
<dbReference type="PANTHER" id="PTHR37540:SF5">
    <property type="entry name" value="TRANSCRIPTION FACTOR DOMAIN-CONTAINING PROTEIN"/>
    <property type="match status" value="1"/>
</dbReference>
<gene>
    <name evidence="3" type="ORF">TsFJ059_009325</name>
</gene>
<organism evidence="3 4">
    <name type="scientific">Trichoderma semiorbis</name>
    <dbReference type="NCBI Taxonomy" id="1491008"/>
    <lineage>
        <taxon>Eukaryota</taxon>
        <taxon>Fungi</taxon>
        <taxon>Dikarya</taxon>
        <taxon>Ascomycota</taxon>
        <taxon>Pezizomycotina</taxon>
        <taxon>Sordariomycetes</taxon>
        <taxon>Hypocreomycetidae</taxon>
        <taxon>Hypocreales</taxon>
        <taxon>Hypocreaceae</taxon>
        <taxon>Trichoderma</taxon>
    </lineage>
</organism>
<reference evidence="3 4" key="1">
    <citation type="submission" date="2021-08" db="EMBL/GenBank/DDBJ databases">
        <title>The highly contiguous genome resource for Trichoderma semiorbis FJ059, a fungal antagonistic to plant pathogens.</title>
        <authorList>
            <person name="Liu T."/>
        </authorList>
    </citation>
    <scope>NUCLEOTIDE SEQUENCE [LARGE SCALE GENOMIC DNA]</scope>
    <source>
        <strain evidence="3 4">FJ059</strain>
    </source>
</reference>
<accession>A0A9P8HJB7</accession>
<keyword evidence="4" id="KW-1185">Reference proteome</keyword>
<feature type="region of interest" description="Disordered" evidence="2">
    <location>
        <begin position="1"/>
        <end position="48"/>
    </location>
</feature>
<dbReference type="PANTHER" id="PTHR37540">
    <property type="entry name" value="TRANSCRIPTION FACTOR (ACR-2), PUTATIVE-RELATED-RELATED"/>
    <property type="match status" value="1"/>
</dbReference>
<proteinExistence type="predicted"/>
<dbReference type="Pfam" id="PF11951">
    <property type="entry name" value="Fungal_trans_2"/>
    <property type="match status" value="1"/>
</dbReference>
<feature type="region of interest" description="Disordered" evidence="2">
    <location>
        <begin position="83"/>
        <end position="105"/>
    </location>
</feature>
<evidence type="ECO:0000256" key="1">
    <source>
        <dbReference type="ARBA" id="ARBA00023242"/>
    </source>
</evidence>